<dbReference type="CDD" id="cd18787">
    <property type="entry name" value="SF2_C_DEAD"/>
    <property type="match status" value="1"/>
</dbReference>
<feature type="compositionally biased region" description="Basic residues" evidence="9">
    <location>
        <begin position="390"/>
        <end position="399"/>
    </location>
</feature>
<feature type="domain" description="DEAD-box RNA helicase Q" evidence="12">
    <location>
        <begin position="1"/>
        <end position="29"/>
    </location>
</feature>
<dbReference type="GO" id="GO:0009266">
    <property type="term" value="P:response to temperature stimulus"/>
    <property type="evidence" value="ECO:0007669"/>
    <property type="project" value="UniProtKB-ARBA"/>
</dbReference>
<dbReference type="HAMAP" id="MF_00968">
    <property type="entry name" value="DEAD_helicase_RhlE"/>
    <property type="match status" value="1"/>
</dbReference>
<keyword evidence="7" id="KW-0690">Ribosome biogenesis</keyword>
<dbReference type="GO" id="GO:0003724">
    <property type="term" value="F:RNA helicase activity"/>
    <property type="evidence" value="ECO:0007669"/>
    <property type="project" value="UniProtKB-UniRule"/>
</dbReference>
<feature type="region of interest" description="Disordered" evidence="9">
    <location>
        <begin position="378"/>
        <end position="546"/>
    </location>
</feature>
<evidence type="ECO:0000313" key="13">
    <source>
        <dbReference type="EMBL" id="NOH34439.1"/>
    </source>
</evidence>
<dbReference type="PANTHER" id="PTHR47959:SF13">
    <property type="entry name" value="ATP-DEPENDENT RNA HELICASE RHLE"/>
    <property type="match status" value="1"/>
</dbReference>
<keyword evidence="5 7" id="KW-0067">ATP-binding</keyword>
<evidence type="ECO:0000256" key="6">
    <source>
        <dbReference type="ARBA" id="ARBA00047984"/>
    </source>
</evidence>
<feature type="domain" description="Helicase C-terminal" evidence="11">
    <location>
        <begin position="217"/>
        <end position="382"/>
    </location>
</feature>
<keyword evidence="1 7" id="KW-0963">Cytoplasm</keyword>
<dbReference type="GO" id="GO:0016787">
    <property type="term" value="F:hydrolase activity"/>
    <property type="evidence" value="ECO:0007669"/>
    <property type="project" value="UniProtKB-KW"/>
</dbReference>
<dbReference type="PROSITE" id="PS51194">
    <property type="entry name" value="HELICASE_CTER"/>
    <property type="match status" value="1"/>
</dbReference>
<feature type="compositionally biased region" description="Basic and acidic residues" evidence="9">
    <location>
        <begin position="400"/>
        <end position="415"/>
    </location>
</feature>
<protein>
    <recommendedName>
        <fullName evidence="7">ATP-dependent RNA helicase RhlE</fullName>
        <ecNumber evidence="7">3.6.4.13</ecNumber>
    </recommendedName>
</protein>
<dbReference type="Pfam" id="PF00270">
    <property type="entry name" value="DEAD"/>
    <property type="match status" value="1"/>
</dbReference>
<evidence type="ECO:0000256" key="4">
    <source>
        <dbReference type="ARBA" id="ARBA00022806"/>
    </source>
</evidence>
<dbReference type="InterPro" id="IPR044742">
    <property type="entry name" value="DEAD/DEAH_RhlB"/>
</dbReference>
<dbReference type="CDD" id="cd00268">
    <property type="entry name" value="DEADc"/>
    <property type="match status" value="1"/>
</dbReference>
<dbReference type="GO" id="GO:0003676">
    <property type="term" value="F:nucleic acid binding"/>
    <property type="evidence" value="ECO:0007669"/>
    <property type="project" value="InterPro"/>
</dbReference>
<comment type="caution">
    <text evidence="13">The sequence shown here is derived from an EMBL/GenBank/DDBJ whole genome shotgun (WGS) entry which is preliminary data.</text>
</comment>
<gene>
    <name evidence="7" type="primary">rhlE</name>
    <name evidence="13" type="ORF">F0245_13900</name>
</gene>
<dbReference type="GO" id="GO:0042255">
    <property type="term" value="P:ribosome assembly"/>
    <property type="evidence" value="ECO:0007669"/>
    <property type="project" value="InterPro"/>
</dbReference>
<feature type="short sequence motif" description="Q motif" evidence="8">
    <location>
        <begin position="1"/>
        <end position="29"/>
    </location>
</feature>
<comment type="subcellular location">
    <subcellularLocation>
        <location evidence="7">Cytoplasm</location>
    </subcellularLocation>
</comment>
<dbReference type="GO" id="GO:0005524">
    <property type="term" value="F:ATP binding"/>
    <property type="evidence" value="ECO:0007669"/>
    <property type="project" value="UniProtKB-UniRule"/>
</dbReference>
<dbReference type="Gene3D" id="3.40.50.300">
    <property type="entry name" value="P-loop containing nucleotide triphosphate hydrolases"/>
    <property type="match status" value="2"/>
</dbReference>
<dbReference type="FunFam" id="3.40.50.300:FF:000108">
    <property type="entry name" value="ATP-dependent RNA helicase RhlE"/>
    <property type="match status" value="1"/>
</dbReference>
<comment type="similarity">
    <text evidence="7">Belongs to the DEAD box helicase family. RhlE subfamily.</text>
</comment>
<evidence type="ECO:0000256" key="7">
    <source>
        <dbReference type="HAMAP-Rule" id="MF_00968"/>
    </source>
</evidence>
<evidence type="ECO:0000259" key="10">
    <source>
        <dbReference type="PROSITE" id="PS51192"/>
    </source>
</evidence>
<dbReference type="InterPro" id="IPR028622">
    <property type="entry name" value="DEAD_helicase_RhlE"/>
</dbReference>
<comment type="catalytic activity">
    <reaction evidence="6 7">
        <text>ATP + H2O = ADP + phosphate + H(+)</text>
        <dbReference type="Rhea" id="RHEA:13065"/>
        <dbReference type="ChEBI" id="CHEBI:15377"/>
        <dbReference type="ChEBI" id="CHEBI:15378"/>
        <dbReference type="ChEBI" id="CHEBI:30616"/>
        <dbReference type="ChEBI" id="CHEBI:43474"/>
        <dbReference type="ChEBI" id="CHEBI:456216"/>
        <dbReference type="EC" id="3.6.4.13"/>
    </reaction>
</comment>
<dbReference type="SMART" id="SM00487">
    <property type="entry name" value="DEXDc"/>
    <property type="match status" value="1"/>
</dbReference>
<comment type="function">
    <text evidence="7">DEAD-box RNA helicase involved in ribosome assembly. Has RNA-dependent ATPase activity and unwinds double-stranded RNA.</text>
</comment>
<dbReference type="PANTHER" id="PTHR47959">
    <property type="entry name" value="ATP-DEPENDENT RNA HELICASE RHLE-RELATED"/>
    <property type="match status" value="1"/>
</dbReference>
<dbReference type="GO" id="GO:0005829">
    <property type="term" value="C:cytosol"/>
    <property type="evidence" value="ECO:0007669"/>
    <property type="project" value="TreeGrafter"/>
</dbReference>
<evidence type="ECO:0000256" key="1">
    <source>
        <dbReference type="ARBA" id="ARBA00022490"/>
    </source>
</evidence>
<evidence type="ECO:0000259" key="11">
    <source>
        <dbReference type="PROSITE" id="PS51194"/>
    </source>
</evidence>
<name>A0A7Y3YPU1_9VIBR</name>
<dbReference type="InterPro" id="IPR001650">
    <property type="entry name" value="Helicase_C-like"/>
</dbReference>
<feature type="domain" description="Helicase ATP-binding" evidence="10">
    <location>
        <begin position="32"/>
        <end position="206"/>
    </location>
</feature>
<dbReference type="AlphaFoldDB" id="A0A7Y3YPU1"/>
<dbReference type="EC" id="3.6.4.13" evidence="7"/>
<organism evidence="13 14">
    <name type="scientific">Vibrio chagasii</name>
    <dbReference type="NCBI Taxonomy" id="170679"/>
    <lineage>
        <taxon>Bacteria</taxon>
        <taxon>Pseudomonadati</taxon>
        <taxon>Pseudomonadota</taxon>
        <taxon>Gammaproteobacteria</taxon>
        <taxon>Vibrionales</taxon>
        <taxon>Vibrionaceae</taxon>
        <taxon>Vibrio</taxon>
    </lineage>
</organism>
<dbReference type="PROSITE" id="PS51192">
    <property type="entry name" value="HELICASE_ATP_BIND_1"/>
    <property type="match status" value="1"/>
</dbReference>
<reference evidence="13 14" key="1">
    <citation type="submission" date="2019-09" db="EMBL/GenBank/DDBJ databases">
        <title>Draft genome sequencing and comparative genomics of hatchery-associated Vibrios.</title>
        <authorList>
            <person name="Kehlet-Delgado H."/>
            <person name="Mueller R.S."/>
        </authorList>
    </citation>
    <scope>NUCLEOTIDE SEQUENCE [LARGE SCALE GENOMIC DNA]</scope>
    <source>
        <strain evidence="13 14">00-90-10</strain>
    </source>
</reference>
<dbReference type="InterPro" id="IPR014001">
    <property type="entry name" value="Helicase_ATP-bd"/>
</dbReference>
<dbReference type="InterPro" id="IPR014014">
    <property type="entry name" value="RNA_helicase_DEAD_Q_motif"/>
</dbReference>
<dbReference type="InterPro" id="IPR011545">
    <property type="entry name" value="DEAD/DEAH_box_helicase_dom"/>
</dbReference>
<dbReference type="PROSITE" id="PS51195">
    <property type="entry name" value="Q_MOTIF"/>
    <property type="match status" value="1"/>
</dbReference>
<evidence type="ECO:0000313" key="14">
    <source>
        <dbReference type="Proteomes" id="UP000525336"/>
    </source>
</evidence>
<feature type="compositionally biased region" description="Low complexity" evidence="9">
    <location>
        <begin position="476"/>
        <end position="505"/>
    </location>
</feature>
<accession>A0A7Y3YPU1</accession>
<dbReference type="SUPFAM" id="SSF52540">
    <property type="entry name" value="P-loop containing nucleoside triphosphate hydrolases"/>
    <property type="match status" value="1"/>
</dbReference>
<keyword evidence="3 7" id="KW-0378">Hydrolase</keyword>
<dbReference type="RefSeq" id="WP_171368147.1">
    <property type="nucleotide sequence ID" value="NZ_VTXW01000012.1"/>
</dbReference>
<dbReference type="InterPro" id="IPR027417">
    <property type="entry name" value="P-loop_NTPase"/>
</dbReference>
<proteinExistence type="inferred from homology"/>
<dbReference type="PROSITE" id="PS00039">
    <property type="entry name" value="DEAD_ATP_HELICASE"/>
    <property type="match status" value="1"/>
</dbReference>
<sequence>MSFTSLGLSEPILKAIEAQGYDKPSPIQEKAVPAVLTGKDVMAAAQTGTGKTAGFTLPILELLSKGSRVRQNQVRALVLTPTRELAAQVNGSVVKYGINLPLTSSVVFGGVKINPQMQKLRKGSDVLVATPGRLLDLYNQNAVRFDQLEILVLDEADRMLDMGFIRDIRKILAFLPKKRQNLLFSATFSDDIRSLAKGLVNNPVEISVSPANSTAKTVEQSIYPVDKKRKSPMLAKLIKDNDWRQVLVFSKTKHGANKLARFLDEQGITAAPIHGNKSQGARTKALDNFKTGKVRVLVATDIAARGIDIPQLPQVVNFDLPHVSEDYVHRIGRTGRAGEVGKAISLVFADEAGELFGIERLIQQVLERRELEGFSPVNKLPESRLDTRPIKPKKPKKAKQPREHVDGQRSGDNARGHKPAGKNKRHVPGTGSAPKRKPTRARKPAENGSTAVGEEKSVRNNGSNFKRGNTGKKPASNHSNSQSKSGSQGRSGSKNNQGKQPTGTGKAKKSGYGGSYGPGKSSNKPATNKPSANKPSRSCSKPAPQK</sequence>
<evidence type="ECO:0000256" key="3">
    <source>
        <dbReference type="ARBA" id="ARBA00022801"/>
    </source>
</evidence>
<evidence type="ECO:0000256" key="5">
    <source>
        <dbReference type="ARBA" id="ARBA00022840"/>
    </source>
</evidence>
<dbReference type="InterPro" id="IPR050079">
    <property type="entry name" value="DEAD_box_RNA_helicase"/>
</dbReference>
<evidence type="ECO:0000256" key="2">
    <source>
        <dbReference type="ARBA" id="ARBA00022741"/>
    </source>
</evidence>
<evidence type="ECO:0000256" key="8">
    <source>
        <dbReference type="PROSITE-ProRule" id="PRU00552"/>
    </source>
</evidence>
<feature type="compositionally biased region" description="Polar residues" evidence="9">
    <location>
        <begin position="523"/>
        <end position="539"/>
    </location>
</feature>
<evidence type="ECO:0000256" key="9">
    <source>
        <dbReference type="SAM" id="MobiDB-lite"/>
    </source>
</evidence>
<evidence type="ECO:0000259" key="12">
    <source>
        <dbReference type="PROSITE" id="PS51195"/>
    </source>
</evidence>
<feature type="compositionally biased region" description="Basic residues" evidence="9">
    <location>
        <begin position="416"/>
        <end position="427"/>
    </location>
</feature>
<dbReference type="FunFam" id="3.40.50.300:FF:000468">
    <property type="entry name" value="ATP-dependent RNA helicase RhlE"/>
    <property type="match status" value="1"/>
</dbReference>
<dbReference type="InterPro" id="IPR000629">
    <property type="entry name" value="RNA-helicase_DEAD-box_CS"/>
</dbReference>
<keyword evidence="4 7" id="KW-0347">Helicase</keyword>
<dbReference type="EMBL" id="VTXW01000012">
    <property type="protein sequence ID" value="NOH34439.1"/>
    <property type="molecule type" value="Genomic_DNA"/>
</dbReference>
<dbReference type="Proteomes" id="UP000525336">
    <property type="component" value="Unassembled WGS sequence"/>
</dbReference>
<dbReference type="Pfam" id="PF00271">
    <property type="entry name" value="Helicase_C"/>
    <property type="match status" value="1"/>
</dbReference>
<keyword evidence="2 7" id="KW-0547">Nucleotide-binding</keyword>
<dbReference type="SMART" id="SM00490">
    <property type="entry name" value="HELICc"/>
    <property type="match status" value="1"/>
</dbReference>